<name>A0ABY8U713_TETOB</name>
<dbReference type="PROSITE" id="PS51388">
    <property type="entry name" value="GED"/>
    <property type="match status" value="1"/>
</dbReference>
<dbReference type="InterPro" id="IPR000375">
    <property type="entry name" value="Dynamin_stalk"/>
</dbReference>
<dbReference type="InterPro" id="IPR027417">
    <property type="entry name" value="P-loop_NTPase"/>
</dbReference>
<gene>
    <name evidence="6" type="ORF">OEZ85_002099</name>
</gene>
<feature type="compositionally biased region" description="Gly residues" evidence="3">
    <location>
        <begin position="794"/>
        <end position="808"/>
    </location>
</feature>
<feature type="domain" description="GED" evidence="4">
    <location>
        <begin position="693"/>
        <end position="784"/>
    </location>
</feature>
<evidence type="ECO:0000259" key="4">
    <source>
        <dbReference type="PROSITE" id="PS51388"/>
    </source>
</evidence>
<keyword evidence="1" id="KW-0547">Nucleotide-binding</keyword>
<evidence type="ECO:0000313" key="7">
    <source>
        <dbReference type="Proteomes" id="UP001244341"/>
    </source>
</evidence>
<feature type="region of interest" description="Disordered" evidence="3">
    <location>
        <begin position="793"/>
        <end position="822"/>
    </location>
</feature>
<evidence type="ECO:0008006" key="8">
    <source>
        <dbReference type="Google" id="ProtNLM"/>
    </source>
</evidence>
<protein>
    <recommendedName>
        <fullName evidence="8">Dynamin GTPase</fullName>
    </recommendedName>
</protein>
<dbReference type="Pfam" id="PF01031">
    <property type="entry name" value="Dynamin_M"/>
    <property type="match status" value="1"/>
</dbReference>
<reference evidence="6 7" key="1">
    <citation type="submission" date="2023-05" db="EMBL/GenBank/DDBJ databases">
        <title>A 100% complete, gapless, phased diploid assembly of the Scenedesmus obliquus UTEX 3031 genome.</title>
        <authorList>
            <person name="Biondi T.C."/>
            <person name="Hanschen E.R."/>
            <person name="Kwon T."/>
            <person name="Eng W."/>
            <person name="Kruse C.P.S."/>
            <person name="Koehler S.I."/>
            <person name="Kunde Y."/>
            <person name="Gleasner C.D."/>
            <person name="You Mak K.T."/>
            <person name="Polle J."/>
            <person name="Hovde B.T."/>
            <person name="Starkenburg S.R."/>
        </authorList>
    </citation>
    <scope>NUCLEOTIDE SEQUENCE [LARGE SCALE GENOMIC DNA]</scope>
    <source>
        <strain evidence="6 7">DOE0152z</strain>
    </source>
</reference>
<evidence type="ECO:0000313" key="6">
    <source>
        <dbReference type="EMBL" id="WIA15453.1"/>
    </source>
</evidence>
<dbReference type="InterPro" id="IPR022812">
    <property type="entry name" value="Dynamin"/>
</dbReference>
<dbReference type="SMART" id="SM00302">
    <property type="entry name" value="GED"/>
    <property type="match status" value="1"/>
</dbReference>
<evidence type="ECO:0000259" key="5">
    <source>
        <dbReference type="PROSITE" id="PS51718"/>
    </source>
</evidence>
<sequence length="907" mass="96038">MTKPKQEDVLGDSLIPVINKLQDIFSQVTVELKLGLPQVAVVGSQSSGKSSVLEALVGRDFLPRGPDICTRRPLVLQLIKTPAAAATAAAPSQPAEWGEFLHAPGKVFYDFDRIRAEIQSETERVSGGNKNISDKPIRLKIFSPHVLTMTLIDLPGITKVPVGDQPSNIEQRIREMVLQYIREPSCIILAVSASNTDLANSDALQMAQLVDAEGARTIGVLTKLDIMDRGTNALPALRNLVVPLRLGYVAVVNRSQADINTNKTMRDARSSEQIWFESHSEYSEVVKQCGVGNLAKRINVILGNHIRLMLPTLRRQINEALEAKSAELKSYGPALDLDSESARGAALLQLLCGYAERFGALLQGHSEDMPLSELMGGARIRHIFQEVFARQLRQLDPFRELGDEDVRTAIKNSSGVAGTLLIPQEPFELLVRRSIGRLMSPALSCKDLVHEELLKIAEAAAPKDLGRFPALQRRLAAAVLEYIQSGAEPAEKMIRELVACEHEYINTDHPDFIGGTRAVKAVMEAREARKSAAAEGAQDGSKQDLHKAKSAGNMLLVAGAGGSGSAGSGGGGGGGGGAGLSGLAAPAGLKGLRETSSASMVSDDVLAGRGRVAPLQRNNPLSIDASEAADLMLGSSYSLSHPSGSSSHSGSSWFGWLTKGDSSRERSGRDGSLADMARSVESKPRNEHEEVQVEVIRLLVSNYFDIVRGNLADLVPKALMRFLVHHSQRGLQQHLIATLYRDSLAGELLQEREDVARSRGRAQAAVEALQAANATLEDVPSELAATMASVQEGRPGGDVPAGGFGPGFGSSSSEDAPPTRRGFNVADRHPSMHIAAQIASATQLTMVPAAAGVGPASAGNAAASGLPSILEVDVAGATAAAPGDEGLMSAFANGSAQSVTSIKVEGE</sequence>
<dbReference type="EMBL" id="CP126213">
    <property type="protein sequence ID" value="WIA15453.1"/>
    <property type="molecule type" value="Genomic_DNA"/>
</dbReference>
<dbReference type="CDD" id="cd08771">
    <property type="entry name" value="DLP_1"/>
    <property type="match status" value="1"/>
</dbReference>
<dbReference type="PANTHER" id="PTHR11566:SF21">
    <property type="entry name" value="DYNAMIN RELATED PROTEIN 1, ISOFORM A"/>
    <property type="match status" value="1"/>
</dbReference>
<feature type="domain" description="Dynamin-type G" evidence="5">
    <location>
        <begin position="33"/>
        <end position="311"/>
    </location>
</feature>
<accession>A0ABY8U713</accession>
<dbReference type="Gene3D" id="1.20.120.1240">
    <property type="entry name" value="Dynamin, middle domain"/>
    <property type="match status" value="2"/>
</dbReference>
<evidence type="ECO:0000256" key="1">
    <source>
        <dbReference type="ARBA" id="ARBA00022741"/>
    </source>
</evidence>
<dbReference type="Pfam" id="PF02212">
    <property type="entry name" value="GED"/>
    <property type="match status" value="1"/>
</dbReference>
<dbReference type="InterPro" id="IPR003130">
    <property type="entry name" value="GED"/>
</dbReference>
<dbReference type="Proteomes" id="UP001244341">
    <property type="component" value="Chromosome 6b"/>
</dbReference>
<dbReference type="PANTHER" id="PTHR11566">
    <property type="entry name" value="DYNAMIN"/>
    <property type="match status" value="1"/>
</dbReference>
<feature type="region of interest" description="Disordered" evidence="3">
    <location>
        <begin position="660"/>
        <end position="685"/>
    </location>
</feature>
<keyword evidence="2" id="KW-0342">GTP-binding</keyword>
<organism evidence="6 7">
    <name type="scientific">Tetradesmus obliquus</name>
    <name type="common">Green alga</name>
    <name type="synonym">Acutodesmus obliquus</name>
    <dbReference type="NCBI Taxonomy" id="3088"/>
    <lineage>
        <taxon>Eukaryota</taxon>
        <taxon>Viridiplantae</taxon>
        <taxon>Chlorophyta</taxon>
        <taxon>core chlorophytes</taxon>
        <taxon>Chlorophyceae</taxon>
        <taxon>CS clade</taxon>
        <taxon>Sphaeropleales</taxon>
        <taxon>Scenedesmaceae</taxon>
        <taxon>Tetradesmus</taxon>
    </lineage>
</organism>
<dbReference type="SMART" id="SM00053">
    <property type="entry name" value="DYNc"/>
    <property type="match status" value="1"/>
</dbReference>
<keyword evidence="7" id="KW-1185">Reference proteome</keyword>
<dbReference type="InterPro" id="IPR001401">
    <property type="entry name" value="Dynamin_GTPase"/>
</dbReference>
<evidence type="ECO:0000256" key="3">
    <source>
        <dbReference type="SAM" id="MobiDB-lite"/>
    </source>
</evidence>
<proteinExistence type="predicted"/>
<dbReference type="InterPro" id="IPR045063">
    <property type="entry name" value="Dynamin_N"/>
</dbReference>
<dbReference type="PRINTS" id="PR00195">
    <property type="entry name" value="DYNAMIN"/>
</dbReference>
<dbReference type="PROSITE" id="PS51718">
    <property type="entry name" value="G_DYNAMIN_2"/>
    <property type="match status" value="1"/>
</dbReference>
<dbReference type="Gene3D" id="3.40.50.300">
    <property type="entry name" value="P-loop containing nucleotide triphosphate hydrolases"/>
    <property type="match status" value="1"/>
</dbReference>
<dbReference type="InterPro" id="IPR030381">
    <property type="entry name" value="G_DYNAMIN_dom"/>
</dbReference>
<dbReference type="SUPFAM" id="SSF52540">
    <property type="entry name" value="P-loop containing nucleoside triphosphate hydrolases"/>
    <property type="match status" value="1"/>
</dbReference>
<evidence type="ECO:0000256" key="2">
    <source>
        <dbReference type="ARBA" id="ARBA00023134"/>
    </source>
</evidence>
<dbReference type="Pfam" id="PF00350">
    <property type="entry name" value="Dynamin_N"/>
    <property type="match status" value="1"/>
</dbReference>
<dbReference type="InterPro" id="IPR020850">
    <property type="entry name" value="GED_dom"/>
</dbReference>